<evidence type="ECO:0000256" key="1">
    <source>
        <dbReference type="SAM" id="Phobius"/>
    </source>
</evidence>
<protein>
    <submittedName>
        <fullName evidence="2">ABC-2 transporter permease</fullName>
    </submittedName>
</protein>
<reference evidence="2" key="1">
    <citation type="journal article" date="2013" name="Extremophiles">
        <title>Proteinivorax tanatarense gen. nov., sp. nov., an anaerobic, haloalkaliphilic, proteolytic bacterium isolated from a decaying algal bloom, and proposal of Proteinivoraceae fam. nov.</title>
        <authorList>
            <person name="Kevbrin V."/>
            <person name="Boltyanskaya Y."/>
            <person name="Zhilina T."/>
            <person name="Kolganova T."/>
            <person name="Lavrentjeva E."/>
            <person name="Kuznetsov B."/>
        </authorList>
    </citation>
    <scope>NUCLEOTIDE SEQUENCE</scope>
    <source>
        <strain evidence="2">Z-910T</strain>
    </source>
</reference>
<feature type="transmembrane region" description="Helical" evidence="1">
    <location>
        <begin position="116"/>
        <end position="134"/>
    </location>
</feature>
<dbReference type="EMBL" id="CP158367">
    <property type="protein sequence ID" value="XBX74613.1"/>
    <property type="molecule type" value="Genomic_DNA"/>
</dbReference>
<dbReference type="Pfam" id="PF13346">
    <property type="entry name" value="ABC2_membrane_5"/>
    <property type="match status" value="1"/>
</dbReference>
<gene>
    <name evidence="2" type="ORF">PRVXT_002663</name>
</gene>
<feature type="transmembrane region" description="Helical" evidence="1">
    <location>
        <begin position="83"/>
        <end position="104"/>
    </location>
</feature>
<feature type="transmembrane region" description="Helical" evidence="1">
    <location>
        <begin position="146"/>
        <end position="163"/>
    </location>
</feature>
<keyword evidence="1" id="KW-0472">Membrane</keyword>
<name>A0AAU7VKN3_9FIRM</name>
<proteinExistence type="predicted"/>
<accession>A0AAU7VKN3</accession>
<feature type="transmembrane region" description="Helical" evidence="1">
    <location>
        <begin position="184"/>
        <end position="204"/>
    </location>
</feature>
<evidence type="ECO:0000313" key="2">
    <source>
        <dbReference type="EMBL" id="XBX74613.1"/>
    </source>
</evidence>
<keyword evidence="1" id="KW-0812">Transmembrane</keyword>
<reference evidence="2" key="2">
    <citation type="submission" date="2024-06" db="EMBL/GenBank/DDBJ databases">
        <authorList>
            <person name="Petrova K.O."/>
            <person name="Toshchakov S.V."/>
            <person name="Boltjanskaja Y.V."/>
            <person name="Kevbrin V."/>
        </authorList>
    </citation>
    <scope>NUCLEOTIDE SEQUENCE</scope>
    <source>
        <strain evidence="2">Z-910T</strain>
    </source>
</reference>
<feature type="transmembrane region" description="Helical" evidence="1">
    <location>
        <begin position="21"/>
        <end position="52"/>
    </location>
</feature>
<sequence>MNGTKYLQLDYRLIKGTAKYFLLFPAVFIFLLFRESSVFAVGYLYFILVFIAQTPFDAEVNKKGQTLFVILPAKVKDMVLGRYLYLSSILGLVWVLAAGAVLYLKGNGLITPPETLIVIFTGAVASIICFIQYPLFYKFGLEKAKIVLFTMPAMITFMLPMLTERMLTDGGAVLLSKYLTDNKVVFATLVIVVVLLSGILSYHLSCKVCKEREI</sequence>
<dbReference type="AlphaFoldDB" id="A0AAU7VKN3"/>
<keyword evidence="1" id="KW-1133">Transmembrane helix</keyword>
<dbReference type="InterPro" id="IPR025699">
    <property type="entry name" value="ABC2_memb-like"/>
</dbReference>
<organism evidence="2">
    <name type="scientific">Proteinivorax tanatarense</name>
    <dbReference type="NCBI Taxonomy" id="1260629"/>
    <lineage>
        <taxon>Bacteria</taxon>
        <taxon>Bacillati</taxon>
        <taxon>Bacillota</taxon>
        <taxon>Clostridia</taxon>
        <taxon>Eubacteriales</taxon>
        <taxon>Proteinivoracaceae</taxon>
        <taxon>Proteinivorax</taxon>
    </lineage>
</organism>
<dbReference type="RefSeq" id="WP_350343365.1">
    <property type="nucleotide sequence ID" value="NZ_CP158367.1"/>
</dbReference>